<dbReference type="PANTHER" id="PTHR11215">
    <property type="entry name" value="METAL DEPENDENT HYDROLASE - RELATED"/>
    <property type="match status" value="1"/>
</dbReference>
<keyword evidence="3" id="KW-1185">Reference proteome</keyword>
<protein>
    <recommendedName>
        <fullName evidence="4">Metal-dependent protein hydrolase</fullName>
    </recommendedName>
</protein>
<dbReference type="InterPro" id="IPR003226">
    <property type="entry name" value="MYG1_exonuclease"/>
</dbReference>
<dbReference type="GO" id="GO:0005634">
    <property type="term" value="C:nucleus"/>
    <property type="evidence" value="ECO:0007669"/>
    <property type="project" value="TreeGrafter"/>
</dbReference>
<dbReference type="Pfam" id="PF03690">
    <property type="entry name" value="MYG1_exonuc"/>
    <property type="match status" value="1"/>
</dbReference>
<evidence type="ECO:0000313" key="3">
    <source>
        <dbReference type="Proteomes" id="UP000001072"/>
    </source>
</evidence>
<comment type="similarity">
    <text evidence="1">Belongs to the MYG1 family.</text>
</comment>
<dbReference type="VEuPathDB" id="FungiDB:MELLADRAFT_37531"/>
<organism evidence="3">
    <name type="scientific">Melampsora larici-populina (strain 98AG31 / pathotype 3-4-7)</name>
    <name type="common">Poplar leaf rust fungus</name>
    <dbReference type="NCBI Taxonomy" id="747676"/>
    <lineage>
        <taxon>Eukaryota</taxon>
        <taxon>Fungi</taxon>
        <taxon>Dikarya</taxon>
        <taxon>Basidiomycota</taxon>
        <taxon>Pucciniomycotina</taxon>
        <taxon>Pucciniomycetes</taxon>
        <taxon>Pucciniales</taxon>
        <taxon>Melampsoraceae</taxon>
        <taxon>Melampsora</taxon>
    </lineage>
</organism>
<feature type="non-terminal residue" evidence="2">
    <location>
        <position position="1"/>
    </location>
</feature>
<dbReference type="FunCoup" id="F4RTB1">
    <property type="interactions" value="1011"/>
</dbReference>
<evidence type="ECO:0000313" key="2">
    <source>
        <dbReference type="EMBL" id="EGG04376.1"/>
    </source>
</evidence>
<evidence type="ECO:0008006" key="4">
    <source>
        <dbReference type="Google" id="ProtNLM"/>
    </source>
</evidence>
<dbReference type="HOGENOM" id="CLU_051576_0_0_1"/>
<dbReference type="PANTHER" id="PTHR11215:SF1">
    <property type="entry name" value="MYG1 EXONUCLEASE"/>
    <property type="match status" value="1"/>
</dbReference>
<dbReference type="AlphaFoldDB" id="F4RTB1"/>
<reference evidence="3" key="1">
    <citation type="journal article" date="2011" name="Proc. Natl. Acad. Sci. U.S.A.">
        <title>Obligate biotrophy features unraveled by the genomic analysis of rust fungi.</title>
        <authorList>
            <person name="Duplessis S."/>
            <person name="Cuomo C.A."/>
            <person name="Lin Y.-C."/>
            <person name="Aerts A."/>
            <person name="Tisserant E."/>
            <person name="Veneault-Fourrey C."/>
            <person name="Joly D.L."/>
            <person name="Hacquard S."/>
            <person name="Amselem J."/>
            <person name="Cantarel B.L."/>
            <person name="Chiu R."/>
            <person name="Coutinho P.M."/>
            <person name="Feau N."/>
            <person name="Field M."/>
            <person name="Frey P."/>
            <person name="Gelhaye E."/>
            <person name="Goldberg J."/>
            <person name="Grabherr M.G."/>
            <person name="Kodira C.D."/>
            <person name="Kohler A."/>
            <person name="Kuees U."/>
            <person name="Lindquist E.A."/>
            <person name="Lucas S.M."/>
            <person name="Mago R."/>
            <person name="Mauceli E."/>
            <person name="Morin E."/>
            <person name="Murat C."/>
            <person name="Pangilinan J.L."/>
            <person name="Park R."/>
            <person name="Pearson M."/>
            <person name="Quesneville H."/>
            <person name="Rouhier N."/>
            <person name="Sakthikumar S."/>
            <person name="Salamov A.A."/>
            <person name="Schmutz J."/>
            <person name="Selles B."/>
            <person name="Shapiro H."/>
            <person name="Tanguay P."/>
            <person name="Tuskan G.A."/>
            <person name="Henrissat B."/>
            <person name="Van de Peer Y."/>
            <person name="Rouze P."/>
            <person name="Ellis J.G."/>
            <person name="Dodds P.N."/>
            <person name="Schein J.E."/>
            <person name="Zhong S."/>
            <person name="Hamelin R.C."/>
            <person name="Grigoriev I.V."/>
            <person name="Szabo L.J."/>
            <person name="Martin F."/>
        </authorList>
    </citation>
    <scope>NUCLEOTIDE SEQUENCE [LARGE SCALE GENOMIC DNA]</scope>
    <source>
        <strain evidence="3">98AG31 / pathotype 3-4-7</strain>
    </source>
</reference>
<dbReference type="STRING" id="747676.F4RTB1"/>
<accession>F4RTB1</accession>
<dbReference type="GO" id="GO:0005737">
    <property type="term" value="C:cytoplasm"/>
    <property type="evidence" value="ECO:0007669"/>
    <property type="project" value="TreeGrafter"/>
</dbReference>
<dbReference type="EMBL" id="GL883119">
    <property type="protein sequence ID" value="EGG04376.1"/>
    <property type="molecule type" value="Genomic_DNA"/>
</dbReference>
<name>F4RTB1_MELLP</name>
<gene>
    <name evidence="2" type="ORF">MELLADRAFT_37531</name>
</gene>
<dbReference type="OrthoDB" id="10265310at2759"/>
<dbReference type="KEGG" id="mlr:MELLADRAFT_37531"/>
<dbReference type="Proteomes" id="UP000001072">
    <property type="component" value="Unassembled WGS sequence"/>
</dbReference>
<dbReference type="InParanoid" id="F4RTB1"/>
<dbReference type="GeneID" id="18927650"/>
<evidence type="ECO:0000256" key="1">
    <source>
        <dbReference type="ARBA" id="ARBA00010105"/>
    </source>
</evidence>
<dbReference type="eggNOG" id="KOG2948">
    <property type="taxonomic scope" value="Eukaryota"/>
</dbReference>
<dbReference type="RefSeq" id="XP_007412505.1">
    <property type="nucleotide sequence ID" value="XM_007412443.1"/>
</dbReference>
<proteinExistence type="inferred from homology"/>
<sequence length="355" mass="39765">FKRLIMSEPKKARVEGLLIGTHSGTFHADEALAVNLLRSLEEYKSSRLVRTRDPKVLETCDIVVDVGGEYKPDSHRYDHHQRGFNETYSSSHLTKLSSAGLIYKHFGKQIIATYLKLKSDDGSLPILMAKMYDDFVEAIDGIDNGINQYEAVNPDGKPAEVEVRKKYRSSTSLSDRISRLNPDWNEPSNSDILDAKFEVASKLAGSEFFERLDYYAKSWLPGRDLVVEALKDRFTNDVQDPQGRVLVFEQFCPWKGHLHTLEATLEASSTGEKVLPLYVLYADESGGWRVQAIPKVPDGFESRKALPEAWRGIRDEALSQLTGIPDCVFVHAAGFIGGNKTRQGAVEMVKKALAL</sequence>